<feature type="domain" description="Glycosyltransferase subfamily 4-like N-terminal" evidence="2">
    <location>
        <begin position="13"/>
        <end position="201"/>
    </location>
</feature>
<evidence type="ECO:0000259" key="1">
    <source>
        <dbReference type="Pfam" id="PF00534"/>
    </source>
</evidence>
<organism evidence="3 4">
    <name type="scientific">Arcobacter acticola</name>
    <dbReference type="NCBI Taxonomy" id="1849015"/>
    <lineage>
        <taxon>Bacteria</taxon>
        <taxon>Pseudomonadati</taxon>
        <taxon>Campylobacterota</taxon>
        <taxon>Epsilonproteobacteria</taxon>
        <taxon>Campylobacterales</taxon>
        <taxon>Arcobacteraceae</taxon>
        <taxon>Arcobacter</taxon>
    </lineage>
</organism>
<evidence type="ECO:0000259" key="2">
    <source>
        <dbReference type="Pfam" id="PF13439"/>
    </source>
</evidence>
<dbReference type="KEGG" id="paco:AACT_2574"/>
<dbReference type="EMBL" id="CP042652">
    <property type="protein sequence ID" value="QKE29657.1"/>
    <property type="molecule type" value="Genomic_DNA"/>
</dbReference>
<dbReference type="AlphaFoldDB" id="A0A6M8EYN4"/>
<sequence length="401" mass="46608">MKKILFFLHFTKIGGAELIAMQYIEGLIKNGYTVDLIVDYNMGKDGNTFEHAIPKEANFQYVKSERISKFIYKLRTLGKKNILFNIPLLFAIKFFDFYYYNTKIKSLINRNNYDLSITFFQFLPSHITKFKHMKHFIWLHGSVNQMFSGKKALLKNSFGKKLNLYDKVFTIAEEMKDEVINLYPFINKNKIELLYNPFDFESIKSKANQTTNLSSDEINLLKDNYFCTVTRLDENQKDLTTLIESYKILLTKNQITEKLYIIGDGIDKVKLQNLVESYGLNKSILFLGKKTNPFVWMQNSKAFILSSKFEGLPTVLIEAMILEKFVISSNCKTGPCEILDNGKCGDLFEIGDVKELSNLLLKTTIDSQHIINKVVNSKNHIEKFKKENIIENLIKILEEKR</sequence>
<dbReference type="PANTHER" id="PTHR12526">
    <property type="entry name" value="GLYCOSYLTRANSFERASE"/>
    <property type="match status" value="1"/>
</dbReference>
<dbReference type="Pfam" id="PF00534">
    <property type="entry name" value="Glycos_transf_1"/>
    <property type="match status" value="1"/>
</dbReference>
<gene>
    <name evidence="3" type="ORF">AACT_2574</name>
</gene>
<feature type="domain" description="Glycosyl transferase family 1" evidence="1">
    <location>
        <begin position="221"/>
        <end position="364"/>
    </location>
</feature>
<dbReference type="GO" id="GO:0016757">
    <property type="term" value="F:glycosyltransferase activity"/>
    <property type="evidence" value="ECO:0007669"/>
    <property type="project" value="InterPro"/>
</dbReference>
<dbReference type="CDD" id="cd03811">
    <property type="entry name" value="GT4_GT28_WabH-like"/>
    <property type="match status" value="1"/>
</dbReference>
<evidence type="ECO:0000313" key="3">
    <source>
        <dbReference type="EMBL" id="QKE29657.1"/>
    </source>
</evidence>
<dbReference type="Pfam" id="PF13439">
    <property type="entry name" value="Glyco_transf_4"/>
    <property type="match status" value="1"/>
</dbReference>
<reference evidence="3 4" key="1">
    <citation type="submission" date="2019-08" db="EMBL/GenBank/DDBJ databases">
        <title>Complete genome sequence of Arcobacter acticola.</title>
        <authorList>
            <person name="Miller W."/>
        </authorList>
    </citation>
    <scope>NUCLEOTIDE SEQUENCE [LARGE SCALE GENOMIC DNA]</scope>
    <source>
        <strain evidence="3 4">KCTC 52212</strain>
    </source>
</reference>
<evidence type="ECO:0000313" key="4">
    <source>
        <dbReference type="Proteomes" id="UP000503483"/>
    </source>
</evidence>
<dbReference type="InterPro" id="IPR001296">
    <property type="entry name" value="Glyco_trans_1"/>
</dbReference>
<keyword evidence="3" id="KW-0808">Transferase</keyword>
<dbReference type="Proteomes" id="UP000503483">
    <property type="component" value="Chromosome"/>
</dbReference>
<accession>A0A6M8EYN4</accession>
<name>A0A6M8EYN4_9BACT</name>
<dbReference type="Gene3D" id="3.40.50.2000">
    <property type="entry name" value="Glycogen Phosphorylase B"/>
    <property type="match status" value="2"/>
</dbReference>
<dbReference type="PANTHER" id="PTHR12526:SF630">
    <property type="entry name" value="GLYCOSYLTRANSFERASE"/>
    <property type="match status" value="1"/>
</dbReference>
<keyword evidence="4" id="KW-1185">Reference proteome</keyword>
<protein>
    <submittedName>
        <fullName evidence="3">Glycosyltransferase, family 4</fullName>
    </submittedName>
</protein>
<dbReference type="InterPro" id="IPR028098">
    <property type="entry name" value="Glyco_trans_4-like_N"/>
</dbReference>
<proteinExistence type="predicted"/>
<dbReference type="RefSeq" id="WP_172127587.1">
    <property type="nucleotide sequence ID" value="NZ_CP042652.1"/>
</dbReference>
<dbReference type="SUPFAM" id="SSF53756">
    <property type="entry name" value="UDP-Glycosyltransferase/glycogen phosphorylase"/>
    <property type="match status" value="1"/>
</dbReference>